<keyword evidence="12" id="KW-1185">Reference proteome</keyword>
<evidence type="ECO:0000256" key="5">
    <source>
        <dbReference type="ARBA" id="ARBA00023157"/>
    </source>
</evidence>
<evidence type="ECO:0000256" key="2">
    <source>
        <dbReference type="ARBA" id="ARBA00022729"/>
    </source>
</evidence>
<dbReference type="SMART" id="SM00020">
    <property type="entry name" value="Tryp_SPc"/>
    <property type="match status" value="1"/>
</dbReference>
<dbReference type="PROSITE" id="PS00135">
    <property type="entry name" value="TRYPSIN_SER"/>
    <property type="match status" value="1"/>
</dbReference>
<evidence type="ECO:0000256" key="7">
    <source>
        <dbReference type="RuleBase" id="RU363034"/>
    </source>
</evidence>
<dbReference type="EC" id="3.4.21.-" evidence="7"/>
<gene>
    <name evidence="11" type="ORF">TNIN_60921</name>
</gene>
<dbReference type="Gene3D" id="2.40.10.10">
    <property type="entry name" value="Trypsin-like serine proteases"/>
    <property type="match status" value="1"/>
</dbReference>
<evidence type="ECO:0000256" key="6">
    <source>
        <dbReference type="ARBA" id="ARBA00024195"/>
    </source>
</evidence>
<comment type="similarity">
    <text evidence="6 8">Belongs to the peptidase S1 family. CLIP subfamily.</text>
</comment>
<dbReference type="OrthoDB" id="425190at2759"/>
<dbReference type="SUPFAM" id="SSF50494">
    <property type="entry name" value="Trypsin-like serine proteases"/>
    <property type="match status" value="1"/>
</dbReference>
<evidence type="ECO:0000256" key="1">
    <source>
        <dbReference type="ARBA" id="ARBA00022670"/>
    </source>
</evidence>
<comment type="subcellular location">
    <subcellularLocation>
        <location evidence="8">Secreted</location>
    </subcellularLocation>
</comment>
<protein>
    <recommendedName>
        <fullName evidence="8">CLIP domain-containing serine protease</fullName>
        <ecNumber evidence="7">3.4.21.-</ecNumber>
    </recommendedName>
</protein>
<dbReference type="Pfam" id="PF12032">
    <property type="entry name" value="CLIP"/>
    <property type="match status" value="1"/>
</dbReference>
<evidence type="ECO:0000256" key="3">
    <source>
        <dbReference type="ARBA" id="ARBA00022801"/>
    </source>
</evidence>
<dbReference type="Pfam" id="PF00089">
    <property type="entry name" value="Trypsin"/>
    <property type="match status" value="1"/>
</dbReference>
<feature type="domain" description="Peptidase S1" evidence="9">
    <location>
        <begin position="176"/>
        <end position="423"/>
    </location>
</feature>
<reference evidence="11" key="1">
    <citation type="submission" date="2020-08" db="EMBL/GenBank/DDBJ databases">
        <title>Multicomponent nature underlies the extraordinary mechanical properties of spider dragline silk.</title>
        <authorList>
            <person name="Kono N."/>
            <person name="Nakamura H."/>
            <person name="Mori M."/>
            <person name="Yoshida Y."/>
            <person name="Ohtoshi R."/>
            <person name="Malay A.D."/>
            <person name="Moran D.A.P."/>
            <person name="Tomita M."/>
            <person name="Numata K."/>
            <person name="Arakawa K."/>
        </authorList>
    </citation>
    <scope>NUCLEOTIDE SEQUENCE</scope>
</reference>
<dbReference type="InterPro" id="IPR001254">
    <property type="entry name" value="Trypsin_dom"/>
</dbReference>
<dbReference type="PRINTS" id="PR00722">
    <property type="entry name" value="CHYMOTRYPSIN"/>
</dbReference>
<dbReference type="GO" id="GO:0004252">
    <property type="term" value="F:serine-type endopeptidase activity"/>
    <property type="evidence" value="ECO:0007669"/>
    <property type="project" value="UniProtKB-UniRule"/>
</dbReference>
<feature type="domain" description="Clip" evidence="10">
    <location>
        <begin position="78"/>
        <end position="123"/>
    </location>
</feature>
<evidence type="ECO:0000313" key="12">
    <source>
        <dbReference type="Proteomes" id="UP000886998"/>
    </source>
</evidence>
<dbReference type="GO" id="GO:0005576">
    <property type="term" value="C:extracellular region"/>
    <property type="evidence" value="ECO:0007669"/>
    <property type="project" value="UniProtKB-SubCell"/>
</dbReference>
<dbReference type="Proteomes" id="UP000886998">
    <property type="component" value="Unassembled WGS sequence"/>
</dbReference>
<dbReference type="InterPro" id="IPR033116">
    <property type="entry name" value="TRYPSIN_SER"/>
</dbReference>
<keyword evidence="8" id="KW-0964">Secreted</keyword>
<comment type="caution">
    <text evidence="11">The sequence shown here is derived from an EMBL/GenBank/DDBJ whole genome shotgun (WGS) entry which is preliminary data.</text>
</comment>
<dbReference type="GO" id="GO:0006508">
    <property type="term" value="P:proteolysis"/>
    <property type="evidence" value="ECO:0007669"/>
    <property type="project" value="UniProtKB-KW"/>
</dbReference>
<dbReference type="InterPro" id="IPR043504">
    <property type="entry name" value="Peptidase_S1_PA_chymotrypsin"/>
</dbReference>
<dbReference type="InterPro" id="IPR001314">
    <property type="entry name" value="Peptidase_S1A"/>
</dbReference>
<dbReference type="EMBL" id="BMAV01021230">
    <property type="protein sequence ID" value="GFY75224.1"/>
    <property type="molecule type" value="Genomic_DNA"/>
</dbReference>
<accession>A0A8X6YT37</accession>
<keyword evidence="4 7" id="KW-0720">Serine protease</keyword>
<proteinExistence type="inferred from homology"/>
<name>A0A8X6YT37_9ARAC</name>
<organism evidence="11 12">
    <name type="scientific">Trichonephila inaurata madagascariensis</name>
    <dbReference type="NCBI Taxonomy" id="2747483"/>
    <lineage>
        <taxon>Eukaryota</taxon>
        <taxon>Metazoa</taxon>
        <taxon>Ecdysozoa</taxon>
        <taxon>Arthropoda</taxon>
        <taxon>Chelicerata</taxon>
        <taxon>Arachnida</taxon>
        <taxon>Araneae</taxon>
        <taxon>Araneomorphae</taxon>
        <taxon>Entelegynae</taxon>
        <taxon>Araneoidea</taxon>
        <taxon>Nephilidae</taxon>
        <taxon>Trichonephila</taxon>
        <taxon>Trichonephila inaurata</taxon>
    </lineage>
</organism>
<dbReference type="PROSITE" id="PS00134">
    <property type="entry name" value="TRYPSIN_HIS"/>
    <property type="match status" value="1"/>
</dbReference>
<dbReference type="InterPro" id="IPR022700">
    <property type="entry name" value="CLIP"/>
</dbReference>
<dbReference type="PROSITE" id="PS50240">
    <property type="entry name" value="TRYPSIN_DOM"/>
    <property type="match status" value="1"/>
</dbReference>
<keyword evidence="2" id="KW-0732">Signal</keyword>
<keyword evidence="1 7" id="KW-0645">Protease</keyword>
<dbReference type="PROSITE" id="PS51888">
    <property type="entry name" value="CLIP"/>
    <property type="match status" value="1"/>
</dbReference>
<keyword evidence="3 7" id="KW-0378">Hydrolase</keyword>
<dbReference type="CDD" id="cd00190">
    <property type="entry name" value="Tryp_SPc"/>
    <property type="match status" value="1"/>
</dbReference>
<dbReference type="FunFam" id="2.40.10.10:FF:000006">
    <property type="entry name" value="Serine proteinase stubble"/>
    <property type="match status" value="1"/>
</dbReference>
<evidence type="ECO:0000313" key="11">
    <source>
        <dbReference type="EMBL" id="GFY75224.1"/>
    </source>
</evidence>
<keyword evidence="5" id="KW-1015">Disulfide bond</keyword>
<dbReference type="InterPro" id="IPR018114">
    <property type="entry name" value="TRYPSIN_HIS"/>
</dbReference>
<dbReference type="Gene3D" id="3.30.1640.30">
    <property type="match status" value="1"/>
</dbReference>
<evidence type="ECO:0000259" key="9">
    <source>
        <dbReference type="PROSITE" id="PS50240"/>
    </source>
</evidence>
<dbReference type="PANTHER" id="PTHR24252">
    <property type="entry name" value="ACROSIN-RELATED"/>
    <property type="match status" value="1"/>
</dbReference>
<evidence type="ECO:0000259" key="10">
    <source>
        <dbReference type="PROSITE" id="PS51888"/>
    </source>
</evidence>
<sequence>MGWEHCNRQQFKSWVRVWIRQKKVVWTNRENSLVAVNKLFTGISSLTNSDISTWVAVSNGQIRFVHDDDRTNSLSDADCLTPRRERGKCIRWTECPSLRRTSSWNRLQPYVCGFASNEPKVCCSLVPSSTLDRSDFIFTTTSTKQPTRTPVGRNSGGKPSFLPDNCGVTRYPYSRVVGGQPAEKGSWPWMAVVFVEKRNGVKSPDCGGALVTTRHVITAAHCVVTGRSATTMSPRLLTVRLGAHDIKKSNEPGAMDIGVDAVRRHEQFDSRTYKNDIAVLRLSRPVRFHDDISPVCLPFDSLYNYNLTGKTSYVTGFGTTAFNGPSSDVLMEASFDIQSQELCRKAYERELNITEEYLCAGMMDGSKDSCQGDSGGPLVAVGKENKYYLVGVVSFGKLCAQPGYPGVYTRVTKYLDWLRTNLAD</sequence>
<comment type="domain">
    <text evidence="8">The clip domain consists of 35-55 residues which are 'knitted' together usually by 3 conserved disulfide bonds forming a clip-like compact structure.</text>
</comment>
<evidence type="ECO:0000256" key="8">
    <source>
        <dbReference type="RuleBase" id="RU366078"/>
    </source>
</evidence>
<dbReference type="AlphaFoldDB" id="A0A8X6YT37"/>
<dbReference type="InterPro" id="IPR009003">
    <property type="entry name" value="Peptidase_S1_PA"/>
</dbReference>
<evidence type="ECO:0000256" key="4">
    <source>
        <dbReference type="ARBA" id="ARBA00022825"/>
    </source>
</evidence>
<dbReference type="InterPro" id="IPR038565">
    <property type="entry name" value="CLIP_sf"/>
</dbReference>
<dbReference type="SMART" id="SM00680">
    <property type="entry name" value="CLIP"/>
    <property type="match status" value="1"/>
</dbReference>
<dbReference type="PANTHER" id="PTHR24252:SF7">
    <property type="entry name" value="HYALIN"/>
    <property type="match status" value="1"/>
</dbReference>